<keyword evidence="3" id="KW-1185">Reference proteome</keyword>
<dbReference type="InterPro" id="IPR000182">
    <property type="entry name" value="GNAT_dom"/>
</dbReference>
<organism evidence="2 3">
    <name type="scientific">Lentibacillus salinarum</name>
    <dbReference type="NCBI Taxonomy" id="446820"/>
    <lineage>
        <taxon>Bacteria</taxon>
        <taxon>Bacillati</taxon>
        <taxon>Bacillota</taxon>
        <taxon>Bacilli</taxon>
        <taxon>Bacillales</taxon>
        <taxon>Bacillaceae</taxon>
        <taxon>Lentibacillus</taxon>
    </lineage>
</organism>
<dbReference type="PROSITE" id="PS51186">
    <property type="entry name" value="GNAT"/>
    <property type="match status" value="1"/>
</dbReference>
<dbReference type="Gene3D" id="3.40.630.30">
    <property type="match status" value="1"/>
</dbReference>
<dbReference type="Pfam" id="PF13673">
    <property type="entry name" value="Acetyltransf_10"/>
    <property type="match status" value="1"/>
</dbReference>
<dbReference type="InterPro" id="IPR016181">
    <property type="entry name" value="Acyl_CoA_acyltransferase"/>
</dbReference>
<proteinExistence type="predicted"/>
<dbReference type="RefSeq" id="WP_382396858.1">
    <property type="nucleotide sequence ID" value="NZ_JBHTNH010000001.1"/>
</dbReference>
<dbReference type="CDD" id="cd04301">
    <property type="entry name" value="NAT_SF"/>
    <property type="match status" value="1"/>
</dbReference>
<gene>
    <name evidence="2" type="ORF">ACFQ4A_00455</name>
</gene>
<sequence>MNIKVVETPEEKQHAFEVRTTVFVDEQNVPPEVEIDTYDGQAIHLIGYEDGLPIAASRVRFVDSFGKLERICVLKSQRGKSHGANMIQAMETIISNKGYTTAKLNAQTHAINFYQRLGYDVVSEEFMDAGIPHVTMTKQLE</sequence>
<dbReference type="SUPFAM" id="SSF55729">
    <property type="entry name" value="Acyl-CoA N-acyltransferases (Nat)"/>
    <property type="match status" value="1"/>
</dbReference>
<accession>A0ABW3ZP47</accession>
<dbReference type="Proteomes" id="UP001597178">
    <property type="component" value="Unassembled WGS sequence"/>
</dbReference>
<feature type="domain" description="N-acetyltransferase" evidence="1">
    <location>
        <begin position="1"/>
        <end position="141"/>
    </location>
</feature>
<protein>
    <submittedName>
        <fullName evidence="2">GNAT family N-acetyltransferase</fullName>
    </submittedName>
</protein>
<dbReference type="EMBL" id="JBHTNH010000001">
    <property type="protein sequence ID" value="MFD1360141.1"/>
    <property type="molecule type" value="Genomic_DNA"/>
</dbReference>
<comment type="caution">
    <text evidence="2">The sequence shown here is derived from an EMBL/GenBank/DDBJ whole genome shotgun (WGS) entry which is preliminary data.</text>
</comment>
<evidence type="ECO:0000313" key="2">
    <source>
        <dbReference type="EMBL" id="MFD1360141.1"/>
    </source>
</evidence>
<evidence type="ECO:0000259" key="1">
    <source>
        <dbReference type="PROSITE" id="PS51186"/>
    </source>
</evidence>
<evidence type="ECO:0000313" key="3">
    <source>
        <dbReference type="Proteomes" id="UP001597178"/>
    </source>
</evidence>
<reference evidence="3" key="1">
    <citation type="journal article" date="2019" name="Int. J. Syst. Evol. Microbiol.">
        <title>The Global Catalogue of Microorganisms (GCM) 10K type strain sequencing project: providing services to taxonomists for standard genome sequencing and annotation.</title>
        <authorList>
            <consortium name="The Broad Institute Genomics Platform"/>
            <consortium name="The Broad Institute Genome Sequencing Center for Infectious Disease"/>
            <person name="Wu L."/>
            <person name="Ma J."/>
        </authorList>
    </citation>
    <scope>NUCLEOTIDE SEQUENCE [LARGE SCALE GENOMIC DNA]</scope>
    <source>
        <strain evidence="3">CCUG 54822</strain>
    </source>
</reference>
<name>A0ABW3ZP47_9BACI</name>